<dbReference type="InterPro" id="IPR050555">
    <property type="entry name" value="Bact_Solute-Bind_Prot2"/>
</dbReference>
<organism evidence="5 6">
    <name type="scientific">Lichenicoccus roseus</name>
    <dbReference type="NCBI Taxonomy" id="2683649"/>
    <lineage>
        <taxon>Bacteria</taxon>
        <taxon>Pseudomonadati</taxon>
        <taxon>Pseudomonadota</taxon>
        <taxon>Alphaproteobacteria</taxon>
        <taxon>Acetobacterales</taxon>
        <taxon>Acetobacteraceae</taxon>
        <taxon>Lichenicoccus</taxon>
    </lineage>
</organism>
<accession>A0A5R9J7M7</accession>
<evidence type="ECO:0000313" key="6">
    <source>
        <dbReference type="Proteomes" id="UP000305654"/>
    </source>
</evidence>
<feature type="chain" id="PRO_5024334899" evidence="3">
    <location>
        <begin position="24"/>
        <end position="350"/>
    </location>
</feature>
<comment type="similarity">
    <text evidence="2">Belongs to the bacterial solute-binding protein 2 family.</text>
</comment>
<dbReference type="GO" id="GO:0030288">
    <property type="term" value="C:outer membrane-bounded periplasmic space"/>
    <property type="evidence" value="ECO:0007669"/>
    <property type="project" value="TreeGrafter"/>
</dbReference>
<evidence type="ECO:0000313" key="5">
    <source>
        <dbReference type="EMBL" id="TLU71356.1"/>
    </source>
</evidence>
<dbReference type="OrthoDB" id="9808136at2"/>
<evidence type="ECO:0000256" key="1">
    <source>
        <dbReference type="ARBA" id="ARBA00004418"/>
    </source>
</evidence>
<dbReference type="Proteomes" id="UP000305654">
    <property type="component" value="Unassembled WGS sequence"/>
</dbReference>
<dbReference type="PANTHER" id="PTHR30036:SF7">
    <property type="entry name" value="ABC TRANSPORTER PERIPLASMIC-BINDING PROTEIN YPHF"/>
    <property type="match status" value="1"/>
</dbReference>
<dbReference type="InterPro" id="IPR028082">
    <property type="entry name" value="Peripla_BP_I"/>
</dbReference>
<evidence type="ECO:0000256" key="3">
    <source>
        <dbReference type="SAM" id="SignalP"/>
    </source>
</evidence>
<name>A0A5R9J7M7_9PROT</name>
<dbReference type="SUPFAM" id="SSF53822">
    <property type="entry name" value="Periplasmic binding protein-like I"/>
    <property type="match status" value="1"/>
</dbReference>
<dbReference type="RefSeq" id="WP_138327393.1">
    <property type="nucleotide sequence ID" value="NZ_VCDI01000007.1"/>
</dbReference>
<dbReference type="Gene3D" id="3.40.50.2300">
    <property type="match status" value="2"/>
</dbReference>
<evidence type="ECO:0000256" key="2">
    <source>
        <dbReference type="ARBA" id="ARBA00007639"/>
    </source>
</evidence>
<dbReference type="CDD" id="cd01536">
    <property type="entry name" value="PBP1_ABC_sugar_binding-like"/>
    <property type="match status" value="1"/>
</dbReference>
<dbReference type="Pfam" id="PF13407">
    <property type="entry name" value="Peripla_BP_4"/>
    <property type="match status" value="1"/>
</dbReference>
<comment type="caution">
    <text evidence="5">The sequence shown here is derived from an EMBL/GenBank/DDBJ whole genome shotgun (WGS) entry which is preliminary data.</text>
</comment>
<gene>
    <name evidence="5" type="ORF">FE263_17845</name>
</gene>
<proteinExistence type="inferred from homology"/>
<dbReference type="PANTHER" id="PTHR30036">
    <property type="entry name" value="D-XYLOSE-BINDING PERIPLASMIC PROTEIN"/>
    <property type="match status" value="1"/>
</dbReference>
<dbReference type="InterPro" id="IPR025997">
    <property type="entry name" value="SBP_2_dom"/>
</dbReference>
<feature type="signal peptide" evidence="3">
    <location>
        <begin position="1"/>
        <end position="23"/>
    </location>
</feature>
<comment type="subcellular location">
    <subcellularLocation>
        <location evidence="1">Periplasm</location>
    </subcellularLocation>
</comment>
<sequence length="350" mass="36580">MTKRTSRCLAALAAAGLSVLLPAASPRAADTRIALVVPGPNAYFDSWRQAIADASKKYGFTGIFAVPPTDAFNLTQENALLDSLAARGYTGFGLFPGDTHGTNAEEAKLARRGVHTININGCTYDPGAAAFCISTDIYKAAAYQAQELIHAIGGSGDIALLASQLTDPNTQLRIQAVKATVAATGGKVNLVQIVADIDTPQLSPPAVNALLAARGNTLAGAMSTSYNPSIAMAVALTDNPQFRHVKFIGADAAPQVIEAIRKGYITGTLFQNTYGMGYAGAYAAFRMAHDGCTVRTDAPFDKSLQTAKQLTAGVLLVTQANVAKYPGPASLPDDTTHLITTIDQQVLHCP</sequence>
<dbReference type="GO" id="GO:0030246">
    <property type="term" value="F:carbohydrate binding"/>
    <property type="evidence" value="ECO:0007669"/>
    <property type="project" value="TreeGrafter"/>
</dbReference>
<dbReference type="AlphaFoldDB" id="A0A5R9J7M7"/>
<reference evidence="5 6" key="1">
    <citation type="submission" date="2019-05" db="EMBL/GenBank/DDBJ databases">
        <authorList>
            <person name="Pankratov T."/>
            <person name="Grouzdev D."/>
        </authorList>
    </citation>
    <scope>NUCLEOTIDE SEQUENCE [LARGE SCALE GENOMIC DNA]</scope>
    <source>
        <strain evidence="5 6">KEBCLARHB70R</strain>
    </source>
</reference>
<keyword evidence="3" id="KW-0732">Signal</keyword>
<protein>
    <submittedName>
        <fullName evidence="5">Substrate-binding domain-containing protein</fullName>
    </submittedName>
</protein>
<feature type="domain" description="Periplasmic binding protein" evidence="4">
    <location>
        <begin position="35"/>
        <end position="288"/>
    </location>
</feature>
<dbReference type="EMBL" id="VCDI01000007">
    <property type="protein sequence ID" value="TLU71356.1"/>
    <property type="molecule type" value="Genomic_DNA"/>
</dbReference>
<evidence type="ECO:0000259" key="4">
    <source>
        <dbReference type="Pfam" id="PF13407"/>
    </source>
</evidence>
<keyword evidence="6" id="KW-1185">Reference proteome</keyword>